<dbReference type="Pfam" id="PF03544">
    <property type="entry name" value="TonB_C"/>
    <property type="match status" value="1"/>
</dbReference>
<keyword evidence="4" id="KW-1185">Reference proteome</keyword>
<dbReference type="GO" id="GO:0055085">
    <property type="term" value="P:transmembrane transport"/>
    <property type="evidence" value="ECO:0007669"/>
    <property type="project" value="InterPro"/>
</dbReference>
<dbReference type="EMBL" id="CP023344">
    <property type="protein sequence ID" value="ATC64186.1"/>
    <property type="molecule type" value="Genomic_DNA"/>
</dbReference>
<dbReference type="KEGG" id="vbh:CMV30_09585"/>
<evidence type="ECO:0000313" key="3">
    <source>
        <dbReference type="EMBL" id="ATC64186.1"/>
    </source>
</evidence>
<organism evidence="3 4">
    <name type="scientific">Nibricoccus aquaticus</name>
    <dbReference type="NCBI Taxonomy" id="2576891"/>
    <lineage>
        <taxon>Bacteria</taxon>
        <taxon>Pseudomonadati</taxon>
        <taxon>Verrucomicrobiota</taxon>
        <taxon>Opitutia</taxon>
        <taxon>Opitutales</taxon>
        <taxon>Opitutaceae</taxon>
        <taxon>Nibricoccus</taxon>
    </lineage>
</organism>
<evidence type="ECO:0000256" key="1">
    <source>
        <dbReference type="SAM" id="MobiDB-lite"/>
    </source>
</evidence>
<dbReference type="InterPro" id="IPR037682">
    <property type="entry name" value="TonB_C"/>
</dbReference>
<name>A0A290QD48_9BACT</name>
<feature type="domain" description="TonB C-terminal" evidence="2">
    <location>
        <begin position="75"/>
        <end position="170"/>
    </location>
</feature>
<evidence type="ECO:0000259" key="2">
    <source>
        <dbReference type="PROSITE" id="PS52015"/>
    </source>
</evidence>
<reference evidence="3 4" key="1">
    <citation type="submission" date="2017-09" db="EMBL/GenBank/DDBJ databases">
        <title>Complete genome sequence of Verrucomicrobial strain HZ-65, isolated from freshwater.</title>
        <authorList>
            <person name="Choi A."/>
        </authorList>
    </citation>
    <scope>NUCLEOTIDE SEQUENCE [LARGE SCALE GENOMIC DNA]</scope>
    <source>
        <strain evidence="3 4">HZ-65</strain>
    </source>
</reference>
<sequence length="174" mass="19242">MRPHLARSPGRQAAKLGAPSPSFTQSRQIHQAVHRFAAMKTFRLWILPALALAFATSPLPLPAQTPAETVYDLTVVDKAPAPKKRIKPDYPSSLKKRDTPAEITLRFIVTAEGTVTDINIVKFNDPDMVDPVYAAYEAAKFEPGQKAGKPVNTRMEITALFPEPKPAKKEKEKK</sequence>
<dbReference type="AlphaFoldDB" id="A0A290QD48"/>
<accession>A0A290QD48</accession>
<proteinExistence type="predicted"/>
<dbReference type="Gene3D" id="3.30.1150.10">
    <property type="match status" value="1"/>
</dbReference>
<dbReference type="PROSITE" id="PS52015">
    <property type="entry name" value="TONB_CTD"/>
    <property type="match status" value="1"/>
</dbReference>
<gene>
    <name evidence="3" type="ORF">CMV30_09585</name>
</gene>
<dbReference type="Proteomes" id="UP000217265">
    <property type="component" value="Chromosome"/>
</dbReference>
<feature type="region of interest" description="Disordered" evidence="1">
    <location>
        <begin position="1"/>
        <end position="23"/>
    </location>
</feature>
<evidence type="ECO:0000313" key="4">
    <source>
        <dbReference type="Proteomes" id="UP000217265"/>
    </source>
</evidence>
<dbReference type="OrthoDB" id="192927at2"/>
<protein>
    <recommendedName>
        <fullName evidence="2">TonB C-terminal domain-containing protein</fullName>
    </recommendedName>
</protein>
<dbReference type="SUPFAM" id="SSF74653">
    <property type="entry name" value="TolA/TonB C-terminal domain"/>
    <property type="match status" value="1"/>
</dbReference>